<keyword evidence="5" id="KW-1185">Reference proteome</keyword>
<dbReference type="GO" id="GO:0003723">
    <property type="term" value="F:RNA binding"/>
    <property type="evidence" value="ECO:0007669"/>
    <property type="project" value="UniProtKB-UniRule"/>
</dbReference>
<proteinExistence type="predicted"/>
<evidence type="ECO:0000313" key="6">
    <source>
        <dbReference type="RefSeq" id="XP_017026512.1"/>
    </source>
</evidence>
<dbReference type="RefSeq" id="XP_017026512.1">
    <property type="nucleotide sequence ID" value="XM_017171023.3"/>
</dbReference>
<feature type="compositionally biased region" description="Basic and acidic residues" evidence="3">
    <location>
        <begin position="119"/>
        <end position="137"/>
    </location>
</feature>
<feature type="compositionally biased region" description="Gly residues" evidence="3">
    <location>
        <begin position="339"/>
        <end position="358"/>
    </location>
</feature>
<sequence>MSTPAKVFVGSLPRCKPEELRRLFSNYGSVVECDVMNRCAFVHLETTDMAEAAIAALNGIVFKGQAIVVEAGRPKYGPGNGGRGPPASGDNQGRRPPEGQSGGPNKRSTEASGNSFKRNFRDETGRGGRFSKDEADARGPNTNNKFGPMRNEPNYRQQRSAPYSKGPPQNIEAGSQAPGFRNKFAGGGNTGKFGGGGANEGNRFGNSRWDNNGGPQAGKRNFRNSPTSGFGAGGSSSSSNDFRAGSSGSGGGGSLNHRGGAGSNVRQDRRGFALPVEHQHQQMSFGRFGNGPMNSNSRGDAGANGGNPQGGRGFFNGGGGFNARRGSSGAASNEHNSQQGGGGPNKRGGGGGGGGLGKGHNQNGFNAYHTDFPPLGSQRNRYSGPRPGPNMGGNRRF</sequence>
<dbReference type="InterPro" id="IPR000504">
    <property type="entry name" value="RRM_dom"/>
</dbReference>
<reference evidence="6" key="1">
    <citation type="submission" date="2025-08" db="UniProtKB">
        <authorList>
            <consortium name="RefSeq"/>
        </authorList>
    </citation>
    <scope>IDENTIFICATION</scope>
    <source>
        <strain evidence="6">14028-0561.14</strain>
        <tissue evidence="6">Whole fly</tissue>
    </source>
</reference>
<dbReference type="SMART" id="SM00360">
    <property type="entry name" value="RRM"/>
    <property type="match status" value="1"/>
</dbReference>
<dbReference type="PROSITE" id="PS50102">
    <property type="entry name" value="RRM"/>
    <property type="match status" value="1"/>
</dbReference>
<dbReference type="PANTHER" id="PTHR23147">
    <property type="entry name" value="SERINE/ARGININE RICH SPLICING FACTOR"/>
    <property type="match status" value="1"/>
</dbReference>
<feature type="compositionally biased region" description="Gly residues" evidence="3">
    <location>
        <begin position="302"/>
        <end position="321"/>
    </location>
</feature>
<organism evidence="5 6">
    <name type="scientific">Drosophila kikkawai</name>
    <name type="common">Fruit fly</name>
    <dbReference type="NCBI Taxonomy" id="30033"/>
    <lineage>
        <taxon>Eukaryota</taxon>
        <taxon>Metazoa</taxon>
        <taxon>Ecdysozoa</taxon>
        <taxon>Arthropoda</taxon>
        <taxon>Hexapoda</taxon>
        <taxon>Insecta</taxon>
        <taxon>Pterygota</taxon>
        <taxon>Neoptera</taxon>
        <taxon>Endopterygota</taxon>
        <taxon>Diptera</taxon>
        <taxon>Brachycera</taxon>
        <taxon>Muscomorpha</taxon>
        <taxon>Ephydroidea</taxon>
        <taxon>Drosophilidae</taxon>
        <taxon>Drosophila</taxon>
        <taxon>Sophophora</taxon>
    </lineage>
</organism>
<dbReference type="OrthoDB" id="1879688at2759"/>
<dbReference type="FunFam" id="3.30.70.330:FF:001212">
    <property type="entry name" value="Uncharacterized protein, isoform A"/>
    <property type="match status" value="1"/>
</dbReference>
<protein>
    <submittedName>
        <fullName evidence="6">Uncharacterized PE-PGRS family protein PE_PGRS20</fullName>
    </submittedName>
</protein>
<dbReference type="Pfam" id="PF00076">
    <property type="entry name" value="RRM_1"/>
    <property type="match status" value="1"/>
</dbReference>
<accession>A0A6P4IC90</accession>
<dbReference type="SUPFAM" id="SSF54928">
    <property type="entry name" value="RNA-binding domain, RBD"/>
    <property type="match status" value="1"/>
</dbReference>
<gene>
    <name evidence="6" type="primary">LOC108077616</name>
</gene>
<dbReference type="InterPro" id="IPR035979">
    <property type="entry name" value="RBD_domain_sf"/>
</dbReference>
<feature type="domain" description="RRM" evidence="4">
    <location>
        <begin position="5"/>
        <end position="74"/>
    </location>
</feature>
<evidence type="ECO:0000313" key="5">
    <source>
        <dbReference type="Proteomes" id="UP001652661"/>
    </source>
</evidence>
<dbReference type="AlphaFoldDB" id="A0A6P4IC90"/>
<feature type="compositionally biased region" description="Low complexity" evidence="3">
    <location>
        <begin position="235"/>
        <end position="246"/>
    </location>
</feature>
<feature type="compositionally biased region" description="Gly residues" evidence="3">
    <location>
        <begin position="247"/>
        <end position="262"/>
    </location>
</feature>
<feature type="region of interest" description="Disordered" evidence="3">
    <location>
        <begin position="284"/>
        <end position="397"/>
    </location>
</feature>
<evidence type="ECO:0000256" key="3">
    <source>
        <dbReference type="SAM" id="MobiDB-lite"/>
    </source>
</evidence>
<dbReference type="OMA" id="DVMNRCG"/>
<dbReference type="Proteomes" id="UP001652661">
    <property type="component" value="Chromosome 3R"/>
</dbReference>
<feature type="region of interest" description="Disordered" evidence="3">
    <location>
        <begin position="73"/>
        <end position="266"/>
    </location>
</feature>
<dbReference type="InterPro" id="IPR012677">
    <property type="entry name" value="Nucleotide-bd_a/b_plait_sf"/>
</dbReference>
<dbReference type="Gene3D" id="3.30.70.330">
    <property type="match status" value="1"/>
</dbReference>
<evidence type="ECO:0000256" key="1">
    <source>
        <dbReference type="ARBA" id="ARBA00022884"/>
    </source>
</evidence>
<evidence type="ECO:0000259" key="4">
    <source>
        <dbReference type="PROSITE" id="PS50102"/>
    </source>
</evidence>
<evidence type="ECO:0000256" key="2">
    <source>
        <dbReference type="PROSITE-ProRule" id="PRU00176"/>
    </source>
</evidence>
<feature type="compositionally biased region" description="Gly residues" evidence="3">
    <location>
        <begin position="185"/>
        <end position="199"/>
    </location>
</feature>
<dbReference type="GeneID" id="108077616"/>
<name>A0A6P4IC90_DROKI</name>
<feature type="compositionally biased region" description="Low complexity" evidence="3">
    <location>
        <begin position="322"/>
        <end position="333"/>
    </location>
</feature>
<keyword evidence="1 2" id="KW-0694">RNA-binding</keyword>
<dbReference type="InterPro" id="IPR050907">
    <property type="entry name" value="SRSF"/>
</dbReference>